<dbReference type="RefSeq" id="WP_185128109.1">
    <property type="nucleotide sequence ID" value="NZ_JACJVO010000007.1"/>
</dbReference>
<feature type="chain" id="PRO_5039674454" evidence="7">
    <location>
        <begin position="22"/>
        <end position="470"/>
    </location>
</feature>
<evidence type="ECO:0000256" key="5">
    <source>
        <dbReference type="ARBA" id="ARBA00023288"/>
    </source>
</evidence>
<keyword evidence="9" id="KW-1185">Reference proteome</keyword>
<evidence type="ECO:0000256" key="7">
    <source>
        <dbReference type="SAM" id="SignalP"/>
    </source>
</evidence>
<evidence type="ECO:0000256" key="1">
    <source>
        <dbReference type="ARBA" id="ARBA00022475"/>
    </source>
</evidence>
<evidence type="ECO:0000256" key="3">
    <source>
        <dbReference type="ARBA" id="ARBA00023136"/>
    </source>
</evidence>
<dbReference type="Pfam" id="PF01547">
    <property type="entry name" value="SBP_bac_1"/>
    <property type="match status" value="1"/>
</dbReference>
<dbReference type="SUPFAM" id="SSF53850">
    <property type="entry name" value="Periplasmic binding protein-like II"/>
    <property type="match status" value="1"/>
</dbReference>
<keyword evidence="3" id="KW-0472">Membrane</keyword>
<keyword evidence="1" id="KW-1003">Cell membrane</keyword>
<evidence type="ECO:0000256" key="6">
    <source>
        <dbReference type="SAM" id="MobiDB-lite"/>
    </source>
</evidence>
<name>A0A7X0SI83_9BACL</name>
<evidence type="ECO:0000256" key="4">
    <source>
        <dbReference type="ARBA" id="ARBA00023139"/>
    </source>
</evidence>
<comment type="caution">
    <text evidence="8">The sequence shown here is derived from an EMBL/GenBank/DDBJ whole genome shotgun (WGS) entry which is preliminary data.</text>
</comment>
<sequence>MRKTQVLLAGSLLTISLAACSGGGDGGQTPASSAPATKGSAPSPSSSSAVTEPAIASPASDGESKTIVFQTYQYNEEFAAAIKNYEALHPNITIKLNSLAKGEEDLNGLGLEKFRQTTSTQLLAGQGPDLIDVDWLPTDRYAGKNILTDLGAAMASDPSFHKEDYFDNIIEPVGSEGEITSIPMSFFMQTLVGDQEAIEKSGVSFDDKSWNWDEFAEAGRQLVAKGGHEDAYVFKSPINLLYQMVQANLPALVDAERKEAHFDSDLFIGMLNGIRKMEEDKVVTFDISKLRDGDVFFQDLTIDSPEGYLTRMRDIQYPKKKLYYAPKADGQDPGGYFTTYDKLAINAHSKVQAEAWDFLKYLMSDPALTPVFGLPINRTVYEKQVDQLLEAGQYTVEEDGSGRGGTFPVTKADLQPLDDMLSGAAHPLDSLPGTIEQALFEETPAFFSGQKTAETVAKLIQNKATTYLNE</sequence>
<keyword evidence="2 7" id="KW-0732">Signal</keyword>
<proteinExistence type="predicted"/>
<organism evidence="8 9">
    <name type="scientific">Cohnella zeiphila</name>
    <dbReference type="NCBI Taxonomy" id="2761120"/>
    <lineage>
        <taxon>Bacteria</taxon>
        <taxon>Bacillati</taxon>
        <taxon>Bacillota</taxon>
        <taxon>Bacilli</taxon>
        <taxon>Bacillales</taxon>
        <taxon>Paenibacillaceae</taxon>
        <taxon>Cohnella</taxon>
    </lineage>
</organism>
<keyword evidence="5" id="KW-0449">Lipoprotein</keyword>
<gene>
    <name evidence="8" type="ORF">H7C18_05965</name>
</gene>
<accession>A0A7X0SI83</accession>
<dbReference type="AlphaFoldDB" id="A0A7X0SI83"/>
<feature type="signal peptide" evidence="7">
    <location>
        <begin position="1"/>
        <end position="21"/>
    </location>
</feature>
<feature type="compositionally biased region" description="Low complexity" evidence="6">
    <location>
        <begin position="29"/>
        <end position="54"/>
    </location>
</feature>
<evidence type="ECO:0000313" key="8">
    <source>
        <dbReference type="EMBL" id="MBB6730442.1"/>
    </source>
</evidence>
<dbReference type="PANTHER" id="PTHR43649:SF33">
    <property type="entry name" value="POLYGALACTURONAN_RHAMNOGALACTURONAN-BINDING PROTEIN YTCQ"/>
    <property type="match status" value="1"/>
</dbReference>
<evidence type="ECO:0000256" key="2">
    <source>
        <dbReference type="ARBA" id="ARBA00022729"/>
    </source>
</evidence>
<protein>
    <submittedName>
        <fullName evidence="8">Extracellular solute-binding protein</fullName>
    </submittedName>
</protein>
<dbReference type="Gene3D" id="3.40.190.10">
    <property type="entry name" value="Periplasmic binding protein-like II"/>
    <property type="match status" value="1"/>
</dbReference>
<dbReference type="InterPro" id="IPR006059">
    <property type="entry name" value="SBP"/>
</dbReference>
<evidence type="ECO:0000313" key="9">
    <source>
        <dbReference type="Proteomes" id="UP000564644"/>
    </source>
</evidence>
<dbReference type="EMBL" id="JACJVO010000007">
    <property type="protein sequence ID" value="MBB6730442.1"/>
    <property type="molecule type" value="Genomic_DNA"/>
</dbReference>
<dbReference type="PROSITE" id="PS51257">
    <property type="entry name" value="PROKAR_LIPOPROTEIN"/>
    <property type="match status" value="1"/>
</dbReference>
<keyword evidence="4" id="KW-0564">Palmitate</keyword>
<feature type="region of interest" description="Disordered" evidence="6">
    <location>
        <begin position="24"/>
        <end position="60"/>
    </location>
</feature>
<dbReference type="InterPro" id="IPR050490">
    <property type="entry name" value="Bact_solute-bd_prot1"/>
</dbReference>
<reference evidence="8 9" key="1">
    <citation type="submission" date="2020-08" db="EMBL/GenBank/DDBJ databases">
        <title>Cohnella phylogeny.</title>
        <authorList>
            <person name="Dunlap C."/>
        </authorList>
    </citation>
    <scope>NUCLEOTIDE SEQUENCE [LARGE SCALE GENOMIC DNA]</scope>
    <source>
        <strain evidence="8 9">CBP 2801</strain>
    </source>
</reference>
<dbReference type="PANTHER" id="PTHR43649">
    <property type="entry name" value="ARABINOSE-BINDING PROTEIN-RELATED"/>
    <property type="match status" value="1"/>
</dbReference>
<dbReference type="Proteomes" id="UP000564644">
    <property type="component" value="Unassembled WGS sequence"/>
</dbReference>